<evidence type="ECO:0000256" key="1">
    <source>
        <dbReference type="ARBA" id="ARBA00004196"/>
    </source>
</evidence>
<organism evidence="6 7">
    <name type="scientific">Desulfosporosinus hippei DSM 8344</name>
    <dbReference type="NCBI Taxonomy" id="1121419"/>
    <lineage>
        <taxon>Bacteria</taxon>
        <taxon>Bacillati</taxon>
        <taxon>Bacillota</taxon>
        <taxon>Clostridia</taxon>
        <taxon>Eubacteriales</taxon>
        <taxon>Desulfitobacteriaceae</taxon>
        <taxon>Desulfosporosinus</taxon>
    </lineage>
</organism>
<name>A0A1G7YHI0_9FIRM</name>
<evidence type="ECO:0000259" key="5">
    <source>
        <dbReference type="SMART" id="SM00062"/>
    </source>
</evidence>
<dbReference type="PROSITE" id="PS01039">
    <property type="entry name" value="SBP_BACTERIAL_3"/>
    <property type="match status" value="1"/>
</dbReference>
<evidence type="ECO:0000256" key="4">
    <source>
        <dbReference type="RuleBase" id="RU003744"/>
    </source>
</evidence>
<keyword evidence="7" id="KW-1185">Reference proteome</keyword>
<evidence type="ECO:0000313" key="7">
    <source>
        <dbReference type="Proteomes" id="UP000198656"/>
    </source>
</evidence>
<dbReference type="SUPFAM" id="SSF53850">
    <property type="entry name" value="Periplasmic binding protein-like II"/>
    <property type="match status" value="1"/>
</dbReference>
<reference evidence="7" key="1">
    <citation type="submission" date="2016-10" db="EMBL/GenBank/DDBJ databases">
        <authorList>
            <person name="Varghese N."/>
            <person name="Submissions S."/>
        </authorList>
    </citation>
    <scope>NUCLEOTIDE SEQUENCE [LARGE SCALE GENOMIC DNA]</scope>
    <source>
        <strain evidence="7">DSM 8344</strain>
    </source>
</reference>
<dbReference type="Proteomes" id="UP000198656">
    <property type="component" value="Unassembled WGS sequence"/>
</dbReference>
<comment type="subcellular location">
    <subcellularLocation>
        <location evidence="1">Cell envelope</location>
    </subcellularLocation>
</comment>
<accession>A0A1G7YHI0</accession>
<keyword evidence="3" id="KW-0732">Signal</keyword>
<dbReference type="InterPro" id="IPR001638">
    <property type="entry name" value="Solute-binding_3/MltF_N"/>
</dbReference>
<dbReference type="SMART" id="SM00062">
    <property type="entry name" value="PBPb"/>
    <property type="match status" value="1"/>
</dbReference>
<dbReference type="EMBL" id="FNCP01000008">
    <property type="protein sequence ID" value="SDG95998.1"/>
    <property type="molecule type" value="Genomic_DNA"/>
</dbReference>
<dbReference type="PANTHER" id="PTHR35936:SF34">
    <property type="entry name" value="ABC TRANSPORTER EXTRACELLULAR-BINDING PROTEIN YCKB-RELATED"/>
    <property type="match status" value="1"/>
</dbReference>
<proteinExistence type="inferred from homology"/>
<dbReference type="Gene3D" id="3.40.190.10">
    <property type="entry name" value="Periplasmic binding protein-like II"/>
    <property type="match status" value="2"/>
</dbReference>
<evidence type="ECO:0000256" key="2">
    <source>
        <dbReference type="ARBA" id="ARBA00010333"/>
    </source>
</evidence>
<dbReference type="Pfam" id="PF00497">
    <property type="entry name" value="SBP_bac_3"/>
    <property type="match status" value="1"/>
</dbReference>
<gene>
    <name evidence="6" type="ORF">SAMN05443529_10861</name>
</gene>
<dbReference type="PANTHER" id="PTHR35936">
    <property type="entry name" value="MEMBRANE-BOUND LYTIC MUREIN TRANSGLYCOSYLASE F"/>
    <property type="match status" value="1"/>
</dbReference>
<evidence type="ECO:0000313" key="6">
    <source>
        <dbReference type="EMBL" id="SDG95998.1"/>
    </source>
</evidence>
<dbReference type="CDD" id="cd00996">
    <property type="entry name" value="PBP2_AatB_like"/>
    <property type="match status" value="1"/>
</dbReference>
<feature type="domain" description="Solute-binding protein family 3/N-terminal" evidence="5">
    <location>
        <begin position="81"/>
        <end position="308"/>
    </location>
</feature>
<sequence>MHLPYLSIYNIIFLNVVRKNEINNLEGKKAKMKRRWLTLLAVICTVALLTAGCAQKAPDTKPTDKAQTGDQSWNKIKEKGEFVIGLDDNYPPAGFRDKAGELVGFDIDLAKEAAKRLGVKAVFKPVQWDGVLLNLKSGEIDLIWNALGITPERQKEIGFTDSYMADRNIIVVKAGSPIKSKADLAGKTVGLQLGSTAEPAVTKDEISSKLKEIRKFESPTVALMDLDAGRIDAVVTNEMNARYLVTTEKTADKYYILTEQEGDFGKEPFGVGVRLEDKTFLTELNRVLNEMKADGTAAKISNEWFGSNIIK</sequence>
<dbReference type="AlphaFoldDB" id="A0A1G7YHI0"/>
<evidence type="ECO:0000256" key="3">
    <source>
        <dbReference type="ARBA" id="ARBA00022729"/>
    </source>
</evidence>
<comment type="similarity">
    <text evidence="2 4">Belongs to the bacterial solute-binding protein 3 family.</text>
</comment>
<dbReference type="GO" id="GO:0030313">
    <property type="term" value="C:cell envelope"/>
    <property type="evidence" value="ECO:0007669"/>
    <property type="project" value="UniProtKB-SubCell"/>
</dbReference>
<protein>
    <submittedName>
        <fullName evidence="6">Polar amino acid transport system substrate-binding protein</fullName>
    </submittedName>
</protein>
<dbReference type="STRING" id="1121419.SAMN05443529_10861"/>
<dbReference type="InterPro" id="IPR018313">
    <property type="entry name" value="SBP_3_CS"/>
</dbReference>